<gene>
    <name evidence="2" type="ORF">ACJMK2_021794</name>
</gene>
<reference evidence="2 3" key="1">
    <citation type="submission" date="2024-11" db="EMBL/GenBank/DDBJ databases">
        <title>Chromosome-level genome assembly of the freshwater bivalve Anodonta woodiana.</title>
        <authorList>
            <person name="Chen X."/>
        </authorList>
    </citation>
    <scope>NUCLEOTIDE SEQUENCE [LARGE SCALE GENOMIC DNA]</scope>
    <source>
        <strain evidence="2">MN2024</strain>
        <tissue evidence="2">Gills</tissue>
    </source>
</reference>
<comment type="caution">
    <text evidence="2">The sequence shown here is derived from an EMBL/GenBank/DDBJ whole genome shotgun (WGS) entry which is preliminary data.</text>
</comment>
<dbReference type="Proteomes" id="UP001634394">
    <property type="component" value="Unassembled WGS sequence"/>
</dbReference>
<accession>A0ABD3TH46</accession>
<feature type="region of interest" description="Disordered" evidence="1">
    <location>
        <begin position="57"/>
        <end position="82"/>
    </location>
</feature>
<proteinExistence type="predicted"/>
<dbReference type="PANTHER" id="PTHR31751:SF42">
    <property type="entry name" value="PROTEIN CBG10204"/>
    <property type="match status" value="1"/>
</dbReference>
<sequence length="275" mass="31428">MSDETEESTQVSYHNGQERCHAKLPANCDMPRLKTRTFRVQVAPECKSSAVQCNRKHRTKTQQTSEADAGDDPSWTPDVSEDHNVEYTADPHKTLKYIVFENSLMELLDVCPMCIRTNLQHQKCLIGSCLCVNTYCLCGFYRSWTNQPLHHSMGKFNCGSSCFFQWQYMNSYNTIQSSYIVPATLSLWEYKQHLYLDHVRGTGQASKLSGDARCSSLGHTAKYGSYTSMDVRTSKVVDIQLVQCNEVNNSYAMELEGLTRSLQFMQEGMLIFLIW</sequence>
<dbReference type="EMBL" id="JBJQND010000018">
    <property type="protein sequence ID" value="KAL3836361.1"/>
    <property type="molecule type" value="Genomic_DNA"/>
</dbReference>
<keyword evidence="3" id="KW-1185">Reference proteome</keyword>
<dbReference type="PANTHER" id="PTHR31751">
    <property type="entry name" value="SI:CH211-108C17.2-RELATED-RELATED"/>
    <property type="match status" value="1"/>
</dbReference>
<organism evidence="2 3">
    <name type="scientific">Sinanodonta woodiana</name>
    <name type="common">Chinese pond mussel</name>
    <name type="synonym">Anodonta woodiana</name>
    <dbReference type="NCBI Taxonomy" id="1069815"/>
    <lineage>
        <taxon>Eukaryota</taxon>
        <taxon>Metazoa</taxon>
        <taxon>Spiralia</taxon>
        <taxon>Lophotrochozoa</taxon>
        <taxon>Mollusca</taxon>
        <taxon>Bivalvia</taxon>
        <taxon>Autobranchia</taxon>
        <taxon>Heteroconchia</taxon>
        <taxon>Palaeoheterodonta</taxon>
        <taxon>Unionida</taxon>
        <taxon>Unionoidea</taxon>
        <taxon>Unionidae</taxon>
        <taxon>Unioninae</taxon>
        <taxon>Sinanodonta</taxon>
    </lineage>
</organism>
<evidence type="ECO:0000313" key="3">
    <source>
        <dbReference type="Proteomes" id="UP001634394"/>
    </source>
</evidence>
<evidence type="ECO:0000256" key="1">
    <source>
        <dbReference type="SAM" id="MobiDB-lite"/>
    </source>
</evidence>
<dbReference type="AlphaFoldDB" id="A0ABD3TH46"/>
<evidence type="ECO:0000313" key="2">
    <source>
        <dbReference type="EMBL" id="KAL3836361.1"/>
    </source>
</evidence>
<protein>
    <submittedName>
        <fullName evidence="2">Uncharacterized protein</fullName>
    </submittedName>
</protein>
<name>A0ABD3TH46_SINWO</name>